<protein>
    <submittedName>
        <fullName evidence="1">IS3 family transposase</fullName>
    </submittedName>
</protein>
<reference evidence="1 2" key="1">
    <citation type="submission" date="2018-05" db="EMBL/GenBank/DDBJ databases">
        <title>Leucothrix arctica sp. nov., isolated from Arctic seawater.</title>
        <authorList>
            <person name="Choi A."/>
            <person name="Baek K."/>
        </authorList>
    </citation>
    <scope>NUCLEOTIDE SEQUENCE [LARGE SCALE GENOMIC DNA]</scope>
    <source>
        <strain evidence="1 2">IMCC9719</strain>
    </source>
</reference>
<name>A0A317CMI8_9GAMM</name>
<feature type="non-terminal residue" evidence="1">
    <location>
        <position position="50"/>
    </location>
</feature>
<dbReference type="AlphaFoldDB" id="A0A317CMI8"/>
<evidence type="ECO:0000313" key="1">
    <source>
        <dbReference type="EMBL" id="PWQ99529.1"/>
    </source>
</evidence>
<dbReference type="Proteomes" id="UP000245506">
    <property type="component" value="Unassembled WGS sequence"/>
</dbReference>
<keyword evidence="2" id="KW-1185">Reference proteome</keyword>
<evidence type="ECO:0000313" key="2">
    <source>
        <dbReference type="Proteomes" id="UP000245506"/>
    </source>
</evidence>
<proteinExistence type="predicted"/>
<dbReference type="EMBL" id="QGKL01000004">
    <property type="protein sequence ID" value="PWQ99529.1"/>
    <property type="molecule type" value="Genomic_DNA"/>
</dbReference>
<gene>
    <name evidence="1" type="ORF">DKT75_00215</name>
</gene>
<comment type="caution">
    <text evidence="1">The sequence shown here is derived from an EMBL/GenBank/DDBJ whole genome shotgun (WGS) entry which is preliminary data.</text>
</comment>
<accession>A0A317CMI8</accession>
<organism evidence="1 2">
    <name type="scientific">Leucothrix arctica</name>
    <dbReference type="NCBI Taxonomy" id="1481894"/>
    <lineage>
        <taxon>Bacteria</taxon>
        <taxon>Pseudomonadati</taxon>
        <taxon>Pseudomonadota</taxon>
        <taxon>Gammaproteobacteria</taxon>
        <taxon>Thiotrichales</taxon>
        <taxon>Thiotrichaceae</taxon>
        <taxon>Leucothrix</taxon>
    </lineage>
</organism>
<sequence>MAVNRSSYRYWCKPSKTVSPQRLKLIAELKRWFGLSGGSAGQRSLVTLLV</sequence>